<sequence>MGPVVRIAAEWSGCTARLILPQLLCGKHSGAPPVPKWFLYVREPAKTPRRGVLRGPWGDLWDGRRPADLA</sequence>
<dbReference type="EMBL" id="BMVO01000008">
    <property type="protein sequence ID" value="GHB06157.1"/>
    <property type="molecule type" value="Genomic_DNA"/>
</dbReference>
<proteinExistence type="predicted"/>
<name>A0ABQ3DRN5_9ACTN</name>
<reference evidence="2" key="1">
    <citation type="journal article" date="2019" name="Int. J. Syst. Evol. Microbiol.">
        <title>The Global Catalogue of Microorganisms (GCM) 10K type strain sequencing project: providing services to taxonomists for standard genome sequencing and annotation.</title>
        <authorList>
            <consortium name="The Broad Institute Genomics Platform"/>
            <consortium name="The Broad Institute Genome Sequencing Center for Infectious Disease"/>
            <person name="Wu L."/>
            <person name="Ma J."/>
        </authorList>
    </citation>
    <scope>NUCLEOTIDE SEQUENCE [LARGE SCALE GENOMIC DNA]</scope>
    <source>
        <strain evidence="2">JCM 4737</strain>
    </source>
</reference>
<dbReference type="Proteomes" id="UP000599437">
    <property type="component" value="Unassembled WGS sequence"/>
</dbReference>
<protein>
    <submittedName>
        <fullName evidence="1">Uncharacterized protein</fullName>
    </submittedName>
</protein>
<keyword evidence="2" id="KW-1185">Reference proteome</keyword>
<accession>A0ABQ3DRN5</accession>
<evidence type="ECO:0000313" key="1">
    <source>
        <dbReference type="EMBL" id="GHB06157.1"/>
    </source>
</evidence>
<organism evidence="1 2">
    <name type="scientific">Streptomyces chryseus</name>
    <dbReference type="NCBI Taxonomy" id="68186"/>
    <lineage>
        <taxon>Bacteria</taxon>
        <taxon>Bacillati</taxon>
        <taxon>Actinomycetota</taxon>
        <taxon>Actinomycetes</taxon>
        <taxon>Kitasatosporales</taxon>
        <taxon>Streptomycetaceae</taxon>
        <taxon>Streptomyces</taxon>
    </lineage>
</organism>
<comment type="caution">
    <text evidence="1">The sequence shown here is derived from an EMBL/GenBank/DDBJ whole genome shotgun (WGS) entry which is preliminary data.</text>
</comment>
<gene>
    <name evidence="1" type="ORF">GCM10010346_31730</name>
</gene>
<evidence type="ECO:0000313" key="2">
    <source>
        <dbReference type="Proteomes" id="UP000599437"/>
    </source>
</evidence>